<gene>
    <name evidence="8" type="ORF">BST42_14200</name>
</gene>
<evidence type="ECO:0000256" key="1">
    <source>
        <dbReference type="ARBA" id="ARBA00001974"/>
    </source>
</evidence>
<accession>A0A1X0IVS1</accession>
<dbReference type="PRINTS" id="PR00411">
    <property type="entry name" value="PNDRDTASEI"/>
</dbReference>
<keyword evidence="3" id="KW-0285">Flavoprotein</keyword>
<dbReference type="PANTHER" id="PTHR43098">
    <property type="entry name" value="L-ORNITHINE N(5)-MONOOXYGENASE-RELATED"/>
    <property type="match status" value="1"/>
</dbReference>
<proteinExistence type="inferred from homology"/>
<dbReference type="GO" id="GO:0050660">
    <property type="term" value="F:flavin adenine dinucleotide binding"/>
    <property type="evidence" value="ECO:0007669"/>
    <property type="project" value="InterPro"/>
</dbReference>
<dbReference type="PRINTS" id="PR00368">
    <property type="entry name" value="FADPNR"/>
</dbReference>
<evidence type="ECO:0000313" key="8">
    <source>
        <dbReference type="EMBL" id="ORB53144.1"/>
    </source>
</evidence>
<keyword evidence="4" id="KW-0274">FAD</keyword>
<reference evidence="8 9" key="1">
    <citation type="submission" date="2016-12" db="EMBL/GenBank/DDBJ databases">
        <title>The new phylogeny of genus Mycobacterium.</title>
        <authorList>
            <person name="Tortoli E."/>
            <person name="Trovato A."/>
            <person name="Cirillo D.M."/>
        </authorList>
    </citation>
    <scope>NUCLEOTIDE SEQUENCE [LARGE SCALE GENOMIC DNA]</scope>
    <source>
        <strain evidence="8 9">DSM 44223</strain>
    </source>
</reference>
<dbReference type="Proteomes" id="UP000192534">
    <property type="component" value="Unassembled WGS sequence"/>
</dbReference>
<evidence type="ECO:0000256" key="5">
    <source>
        <dbReference type="ARBA" id="ARBA00022857"/>
    </source>
</evidence>
<dbReference type="SUPFAM" id="SSF51905">
    <property type="entry name" value="FAD/NAD(P)-binding domain"/>
    <property type="match status" value="2"/>
</dbReference>
<comment type="cofactor">
    <cofactor evidence="1">
        <name>FAD</name>
        <dbReference type="ChEBI" id="CHEBI:57692"/>
    </cofactor>
</comment>
<keyword evidence="7 8" id="KW-0503">Monooxygenase</keyword>
<keyword evidence="9" id="KW-1185">Reference proteome</keyword>
<dbReference type="InterPro" id="IPR036188">
    <property type="entry name" value="FAD/NAD-bd_sf"/>
</dbReference>
<evidence type="ECO:0000256" key="6">
    <source>
        <dbReference type="ARBA" id="ARBA00023002"/>
    </source>
</evidence>
<dbReference type="EMBL" id="MVIH01000005">
    <property type="protein sequence ID" value="ORB53144.1"/>
    <property type="molecule type" value="Genomic_DNA"/>
</dbReference>
<comment type="similarity">
    <text evidence="2">Belongs to the FAD-binding monooxygenase family.</text>
</comment>
<evidence type="ECO:0000256" key="3">
    <source>
        <dbReference type="ARBA" id="ARBA00022630"/>
    </source>
</evidence>
<sequence length="535" mass="58450">MTAAEELDVVVVGAGFAGLYALYKFRGLGLSVRVFEAAPEVGGTWYFNRYPGARCDVESVDYSYSFSDELQQEWTWTEKYATQAEILAYLNWVADKLDLRRDISFQSRVTSAVLDEDTLRWSVVTEDATVTTARFVVMATGALSAAITPAFDGLDSFGGAIYHTAHWPHGGVDFTGKRVAVIGTGSSGIQSIPILAEQAEHLYVFQRTANYSIPAGNTPLTAEQVAEVKATYAERRRVSFRSGGGSPYLGTTKRTMEVSPQERREAFEKRWRLGGVLFSKTFPDQLTDQAANDEARKFWEEKVRAVIDDAGVAELLIPDDHPIGTKRICTDSNYFQTFNRPNVTLISVRRTPIVSVDVTGINTTETHLDLDAIVFATGFDALTGSLGKIDIVGRGGERLSDDWADGPRSYLGLGDDGFPNLFVVTGPGAPAVLANMVLHAESHVDWIAEAIGYLDAHGYVGIEATPEAVENWLAELNQRAATTLFPKANSWYLGANVPGKPRVFLLFIGGFGAYNDICAEVAAAGYRGFELIKAR</sequence>
<evidence type="ECO:0000256" key="4">
    <source>
        <dbReference type="ARBA" id="ARBA00022827"/>
    </source>
</evidence>
<dbReference type="PANTHER" id="PTHR43098:SF3">
    <property type="entry name" value="L-ORNITHINE N(5)-MONOOXYGENASE-RELATED"/>
    <property type="match status" value="1"/>
</dbReference>
<organism evidence="8 9">
    <name type="scientific">Mycolicibacterium rhodesiae</name>
    <name type="common">Mycobacterium rhodesiae</name>
    <dbReference type="NCBI Taxonomy" id="36814"/>
    <lineage>
        <taxon>Bacteria</taxon>
        <taxon>Bacillati</taxon>
        <taxon>Actinomycetota</taxon>
        <taxon>Actinomycetes</taxon>
        <taxon>Mycobacteriales</taxon>
        <taxon>Mycobacteriaceae</taxon>
        <taxon>Mycolicibacterium</taxon>
    </lineage>
</organism>
<dbReference type="InterPro" id="IPR050775">
    <property type="entry name" value="FAD-binding_Monooxygenases"/>
</dbReference>
<dbReference type="AlphaFoldDB" id="A0A1X0IVS1"/>
<dbReference type="GO" id="GO:0050661">
    <property type="term" value="F:NADP binding"/>
    <property type="evidence" value="ECO:0007669"/>
    <property type="project" value="InterPro"/>
</dbReference>
<name>A0A1X0IVS1_MYCRH</name>
<evidence type="ECO:0000256" key="2">
    <source>
        <dbReference type="ARBA" id="ARBA00010139"/>
    </source>
</evidence>
<dbReference type="RefSeq" id="WP_083119515.1">
    <property type="nucleotide sequence ID" value="NZ_JACKUO010000011.1"/>
</dbReference>
<comment type="caution">
    <text evidence="8">The sequence shown here is derived from an EMBL/GenBank/DDBJ whole genome shotgun (WGS) entry which is preliminary data.</text>
</comment>
<dbReference type="Gene3D" id="3.50.50.60">
    <property type="entry name" value="FAD/NAD(P)-binding domain"/>
    <property type="match status" value="2"/>
</dbReference>
<keyword evidence="5" id="KW-0521">NADP</keyword>
<dbReference type="Pfam" id="PF00743">
    <property type="entry name" value="FMO-like"/>
    <property type="match status" value="1"/>
</dbReference>
<keyword evidence="6" id="KW-0560">Oxidoreductase</keyword>
<dbReference type="GO" id="GO:0004499">
    <property type="term" value="F:N,N-dimethylaniline monooxygenase activity"/>
    <property type="evidence" value="ECO:0007669"/>
    <property type="project" value="InterPro"/>
</dbReference>
<evidence type="ECO:0000313" key="9">
    <source>
        <dbReference type="Proteomes" id="UP000192534"/>
    </source>
</evidence>
<evidence type="ECO:0000256" key="7">
    <source>
        <dbReference type="ARBA" id="ARBA00023033"/>
    </source>
</evidence>
<dbReference type="InterPro" id="IPR020946">
    <property type="entry name" value="Flavin_mOase-like"/>
</dbReference>
<protein>
    <submittedName>
        <fullName evidence="8">Cyclohexanone monooxygenase</fullName>
    </submittedName>
</protein>
<dbReference type="OrthoDB" id="5168853at2"/>